<evidence type="ECO:0000313" key="8">
    <source>
        <dbReference type="Proteomes" id="UP000886819"/>
    </source>
</evidence>
<gene>
    <name evidence="7" type="ORF">IAA66_09265</name>
</gene>
<evidence type="ECO:0000256" key="4">
    <source>
        <dbReference type="ARBA" id="ARBA00023136"/>
    </source>
</evidence>
<feature type="transmembrane region" description="Helical" evidence="5">
    <location>
        <begin position="93"/>
        <end position="114"/>
    </location>
</feature>
<comment type="caution">
    <text evidence="7">The sequence shown here is derived from an EMBL/GenBank/DDBJ whole genome shotgun (WGS) entry which is preliminary data.</text>
</comment>
<dbReference type="EMBL" id="DVFI01000123">
    <property type="protein sequence ID" value="HIQ63753.1"/>
    <property type="molecule type" value="Genomic_DNA"/>
</dbReference>
<comment type="subcellular location">
    <subcellularLocation>
        <location evidence="5">Cell membrane</location>
        <topology evidence="5">Multi-pass membrane protein</topology>
    </subcellularLocation>
    <subcellularLocation>
        <location evidence="1">Membrane</location>
        <topology evidence="1">Multi-pass membrane protein</topology>
    </subcellularLocation>
</comment>
<dbReference type="SUPFAM" id="SSF161098">
    <property type="entry name" value="MetI-like"/>
    <property type="match status" value="1"/>
</dbReference>
<dbReference type="Proteomes" id="UP000886819">
    <property type="component" value="Unassembled WGS sequence"/>
</dbReference>
<keyword evidence="4 5" id="KW-0472">Membrane</keyword>
<reference evidence="7" key="1">
    <citation type="submission" date="2020-10" db="EMBL/GenBank/DDBJ databases">
        <authorList>
            <person name="Gilroy R."/>
        </authorList>
    </citation>
    <scope>NUCLEOTIDE SEQUENCE</scope>
    <source>
        <strain evidence="7">ChiHile30-977</strain>
    </source>
</reference>
<dbReference type="PROSITE" id="PS50928">
    <property type="entry name" value="ABC_TM1"/>
    <property type="match status" value="1"/>
</dbReference>
<dbReference type="GO" id="GO:0055085">
    <property type="term" value="P:transmembrane transport"/>
    <property type="evidence" value="ECO:0007669"/>
    <property type="project" value="InterPro"/>
</dbReference>
<evidence type="ECO:0000256" key="2">
    <source>
        <dbReference type="ARBA" id="ARBA00022692"/>
    </source>
</evidence>
<evidence type="ECO:0000259" key="6">
    <source>
        <dbReference type="PROSITE" id="PS50928"/>
    </source>
</evidence>
<keyword evidence="3 5" id="KW-1133">Transmembrane helix</keyword>
<name>A0A9D1CJS9_9FIRM</name>
<accession>A0A9D1CJS9</accession>
<evidence type="ECO:0000313" key="7">
    <source>
        <dbReference type="EMBL" id="HIQ63753.1"/>
    </source>
</evidence>
<dbReference type="AlphaFoldDB" id="A0A9D1CJS9"/>
<feature type="transmembrane region" description="Helical" evidence="5">
    <location>
        <begin position="288"/>
        <end position="307"/>
    </location>
</feature>
<feature type="transmembrane region" description="Helical" evidence="5">
    <location>
        <begin position="222"/>
        <end position="247"/>
    </location>
</feature>
<organism evidence="7 8">
    <name type="scientific">Candidatus Avichristensenella intestinipullorum</name>
    <dbReference type="NCBI Taxonomy" id="2840693"/>
    <lineage>
        <taxon>Bacteria</taxon>
        <taxon>Bacillati</taxon>
        <taxon>Bacillota</taxon>
        <taxon>Clostridia</taxon>
        <taxon>Candidatus Avichristensenella</taxon>
    </lineage>
</organism>
<dbReference type="GO" id="GO:0005886">
    <property type="term" value="C:plasma membrane"/>
    <property type="evidence" value="ECO:0007669"/>
    <property type="project" value="UniProtKB-SubCell"/>
</dbReference>
<dbReference type="Gene3D" id="1.10.3720.10">
    <property type="entry name" value="MetI-like"/>
    <property type="match status" value="1"/>
</dbReference>
<dbReference type="CDD" id="cd06261">
    <property type="entry name" value="TM_PBP2"/>
    <property type="match status" value="1"/>
</dbReference>
<dbReference type="Pfam" id="PF00528">
    <property type="entry name" value="BPD_transp_1"/>
    <property type="match status" value="1"/>
</dbReference>
<keyword evidence="5" id="KW-0813">Transport</keyword>
<dbReference type="PANTHER" id="PTHR43496">
    <property type="entry name" value="PROTEIN LPLB"/>
    <property type="match status" value="1"/>
</dbReference>
<feature type="domain" description="ABC transmembrane type-1" evidence="6">
    <location>
        <begin position="89"/>
        <end position="309"/>
    </location>
</feature>
<comment type="similarity">
    <text evidence="5">Belongs to the binding-protein-dependent transport system permease family.</text>
</comment>
<sequence>MAQNPLTVPRGERWAKGYRRFRAQGVLQAFAIAGFVYLLIFCYTPMLGLGIAFRNYQPKMGIAGFFTAEWVGLKHFKAFFGDYQFADIMTNTVVLSLLKLVFSFPIPIIFALALNEMQHPKIKRVVQTVSYLPHFISWVIVYGLLFTLFNTSSGMVNNLLADLGFEKVEILTGKEYYWTLAILSDIWKEMGWWSIIFLAAISGVDPSQYESAKVDGATRLQSIWHITLPNIRSTIMVMLILAIGSLLSGGMGGSNFDQSYLLGNSINYSKSVTLPYYVYQVGLSQLRYSYAAAAGLFQSVISLLLVLGSNYASKKLTGTGFF</sequence>
<dbReference type="InterPro" id="IPR000515">
    <property type="entry name" value="MetI-like"/>
</dbReference>
<dbReference type="InterPro" id="IPR035906">
    <property type="entry name" value="MetI-like_sf"/>
</dbReference>
<dbReference type="PANTHER" id="PTHR43496:SF1">
    <property type="entry name" value="POLYGALACTURONAN_RHAMNOGALACTURONAN TRANSPORT SYSTEM PERMEASE PROTEIN YTEP"/>
    <property type="match status" value="1"/>
</dbReference>
<feature type="transmembrane region" description="Helical" evidence="5">
    <location>
        <begin position="135"/>
        <end position="156"/>
    </location>
</feature>
<proteinExistence type="inferred from homology"/>
<protein>
    <submittedName>
        <fullName evidence="7">Sugar ABC transporter permease</fullName>
    </submittedName>
</protein>
<evidence type="ECO:0000256" key="5">
    <source>
        <dbReference type="RuleBase" id="RU363032"/>
    </source>
</evidence>
<reference evidence="7" key="2">
    <citation type="journal article" date="2021" name="PeerJ">
        <title>Extensive microbial diversity within the chicken gut microbiome revealed by metagenomics and culture.</title>
        <authorList>
            <person name="Gilroy R."/>
            <person name="Ravi A."/>
            <person name="Getino M."/>
            <person name="Pursley I."/>
            <person name="Horton D.L."/>
            <person name="Alikhan N.F."/>
            <person name="Baker D."/>
            <person name="Gharbi K."/>
            <person name="Hall N."/>
            <person name="Watson M."/>
            <person name="Adriaenssens E.M."/>
            <person name="Foster-Nyarko E."/>
            <person name="Jarju S."/>
            <person name="Secka A."/>
            <person name="Antonio M."/>
            <person name="Oren A."/>
            <person name="Chaudhuri R.R."/>
            <person name="La Ragione R."/>
            <person name="Hildebrand F."/>
            <person name="Pallen M.J."/>
        </authorList>
    </citation>
    <scope>NUCLEOTIDE SEQUENCE</scope>
    <source>
        <strain evidence="7">ChiHile30-977</strain>
    </source>
</reference>
<evidence type="ECO:0000256" key="3">
    <source>
        <dbReference type="ARBA" id="ARBA00022989"/>
    </source>
</evidence>
<feature type="transmembrane region" description="Helical" evidence="5">
    <location>
        <begin position="26"/>
        <end position="53"/>
    </location>
</feature>
<evidence type="ECO:0000256" key="1">
    <source>
        <dbReference type="ARBA" id="ARBA00004141"/>
    </source>
</evidence>
<keyword evidence="2 5" id="KW-0812">Transmembrane</keyword>